<gene>
    <name evidence="2" type="ORF">P7D78_06210</name>
</gene>
<accession>A0AAW8SYB7</accession>
<evidence type="ECO:0000259" key="1">
    <source>
        <dbReference type="Pfam" id="PF03235"/>
    </source>
</evidence>
<comment type="caution">
    <text evidence="2">The sequence shown here is derived from an EMBL/GenBank/DDBJ whole genome shotgun (WGS) entry which is preliminary data.</text>
</comment>
<dbReference type="RefSeq" id="WP_176746237.1">
    <property type="nucleotide sequence ID" value="NZ_JARPXM010000004.1"/>
</dbReference>
<dbReference type="InterPro" id="IPR004919">
    <property type="entry name" value="GmrSD_N"/>
</dbReference>
<protein>
    <submittedName>
        <fullName evidence="2">DUF262 domain-containing protein</fullName>
    </submittedName>
</protein>
<dbReference type="PANTHER" id="PTHR39639:SF1">
    <property type="entry name" value="DUF262 DOMAIN-CONTAINING PROTEIN"/>
    <property type="match status" value="1"/>
</dbReference>
<dbReference type="Pfam" id="PF03235">
    <property type="entry name" value="GmrSD_N"/>
    <property type="match status" value="1"/>
</dbReference>
<name>A0AAW8SYB7_9ENTE</name>
<proteinExistence type="predicted"/>
<dbReference type="EMBL" id="JARPXM010000004">
    <property type="protein sequence ID" value="MDT2537709.1"/>
    <property type="molecule type" value="Genomic_DNA"/>
</dbReference>
<reference evidence="2" key="1">
    <citation type="submission" date="2023-03" db="EMBL/GenBank/DDBJ databases">
        <authorList>
            <person name="Shen W."/>
            <person name="Cai J."/>
        </authorList>
    </citation>
    <scope>NUCLEOTIDE SEQUENCE</scope>
    <source>
        <strain evidence="2">B646-2</strain>
    </source>
</reference>
<organism evidence="2 3">
    <name type="scientific">Enterococcus raffinosus</name>
    <dbReference type="NCBI Taxonomy" id="71452"/>
    <lineage>
        <taxon>Bacteria</taxon>
        <taxon>Bacillati</taxon>
        <taxon>Bacillota</taxon>
        <taxon>Bacilli</taxon>
        <taxon>Lactobacillales</taxon>
        <taxon>Enterococcaceae</taxon>
        <taxon>Enterococcus</taxon>
    </lineage>
</organism>
<feature type="domain" description="GmrSD restriction endonucleases N-terminal" evidence="1">
    <location>
        <begin position="37"/>
        <end position="170"/>
    </location>
</feature>
<dbReference type="Proteomes" id="UP001249240">
    <property type="component" value="Unassembled WGS sequence"/>
</dbReference>
<dbReference type="PANTHER" id="PTHR39639">
    <property type="entry name" value="CHROMOSOME 16, WHOLE GENOME SHOTGUN SEQUENCE"/>
    <property type="match status" value="1"/>
</dbReference>
<evidence type="ECO:0000313" key="3">
    <source>
        <dbReference type="Proteomes" id="UP001249240"/>
    </source>
</evidence>
<evidence type="ECO:0000313" key="2">
    <source>
        <dbReference type="EMBL" id="MDT2537709.1"/>
    </source>
</evidence>
<sequence length="355" mass="41205">MAIDKVRREVALKEINKLQKRIDYDTRDFPISFIVEQFLNEDYYIPDYQREFVWPEEYKARFIESLILGYPIPLLFLADTAEGRLEIVDGVQRISTLSDFLADTIILKKLTILKSLNGFKFSDLPISEQRRLKSKSLRVIVLRKDTELETRTDLFNRLNTSAFSAKGAEVRRGAYKTNALMQLINKLAQSKEFSDVVYLSDNKLKRREDTELVSRFFAYLNNYQNFVHSVTTFINEYIVETGNNFDKKTSKEFENEFKRVMRFAKKYYPNGFSKVMGNNRKDTPRVRFESLAVGTALALREDPDLAPSKELIEGILSSDEFNKLVTSDGSNSKSRVRARIEFIRDALMSGNYGAR</sequence>
<dbReference type="AlphaFoldDB" id="A0AAW8SYB7"/>